<keyword evidence="4" id="KW-1185">Reference proteome</keyword>
<sequence length="146" mass="16799">MMRNERGFTLLEAIFVLGCLSIMLAAGNIVAVKLLDVYEQQVFIRQMEKDLYYAQMFAMEKRKSVSVRIQTNDNTYTSVANGYGTLFTSYQPHTLRFRSQGTLTITYTLLGNIQNPMTVYLTNEANSPIYKLIFQLGRGRFYFAET</sequence>
<comment type="subcellular location">
    <subcellularLocation>
        <location evidence="1">Cell surface</location>
    </subcellularLocation>
</comment>
<dbReference type="Pfam" id="PF07963">
    <property type="entry name" value="N_methyl"/>
    <property type="match status" value="1"/>
</dbReference>
<evidence type="ECO:0000313" key="3">
    <source>
        <dbReference type="EMBL" id="PQD96526.1"/>
    </source>
</evidence>
<evidence type="ECO:0000256" key="1">
    <source>
        <dbReference type="ARBA" id="ARBA00004241"/>
    </source>
</evidence>
<dbReference type="AlphaFoldDB" id="A0A2S7N3B8"/>
<dbReference type="OrthoDB" id="1653576at2"/>
<evidence type="ECO:0008006" key="5">
    <source>
        <dbReference type="Google" id="ProtNLM"/>
    </source>
</evidence>
<evidence type="ECO:0000256" key="2">
    <source>
        <dbReference type="ARBA" id="ARBA00023287"/>
    </source>
</evidence>
<comment type="caution">
    <text evidence="3">The sequence shown here is derived from an EMBL/GenBank/DDBJ whole genome shotgun (WGS) entry which is preliminary data.</text>
</comment>
<dbReference type="RefSeq" id="WP_104847622.1">
    <property type="nucleotide sequence ID" value="NZ_PKOZ01000001.1"/>
</dbReference>
<accession>A0A2S7N3B8</accession>
<organism evidence="3 4">
    <name type="scientific">Pradoshia eiseniae</name>
    <dbReference type="NCBI Taxonomy" id="2064768"/>
    <lineage>
        <taxon>Bacteria</taxon>
        <taxon>Bacillati</taxon>
        <taxon>Bacillota</taxon>
        <taxon>Bacilli</taxon>
        <taxon>Bacillales</taxon>
        <taxon>Bacillaceae</taxon>
        <taxon>Pradoshia</taxon>
    </lineage>
</organism>
<dbReference type="Proteomes" id="UP000239663">
    <property type="component" value="Unassembled WGS sequence"/>
</dbReference>
<reference evidence="3 4" key="1">
    <citation type="submission" date="2017-12" db="EMBL/GenBank/DDBJ databases">
        <title>Taxonomic description and draft genome of Pradoshia cofamensis Gen. nov., sp. nov., a thermotolerant bacillale isolated from anterior gut of earthworm Eisenia fetida.</title>
        <authorList>
            <person name="Saha T."/>
            <person name="Chakraborty R."/>
        </authorList>
    </citation>
    <scope>NUCLEOTIDE SEQUENCE [LARGE SCALE GENOMIC DNA]</scope>
    <source>
        <strain evidence="3 4">EAG3</strain>
    </source>
</reference>
<dbReference type="PIRSF" id="PIRSF021292">
    <property type="entry name" value="Competence_ComGD"/>
    <property type="match status" value="1"/>
</dbReference>
<dbReference type="NCBIfam" id="NF040982">
    <property type="entry name" value="ComGD"/>
    <property type="match status" value="1"/>
</dbReference>
<protein>
    <recommendedName>
        <fullName evidence="5">Competence protein ComG</fullName>
    </recommendedName>
</protein>
<dbReference type="GO" id="GO:0030420">
    <property type="term" value="P:establishment of competence for transformation"/>
    <property type="evidence" value="ECO:0007669"/>
    <property type="project" value="UniProtKB-KW"/>
</dbReference>
<dbReference type="GO" id="GO:0009986">
    <property type="term" value="C:cell surface"/>
    <property type="evidence" value="ECO:0007669"/>
    <property type="project" value="UniProtKB-SubCell"/>
</dbReference>
<name>A0A2S7N3B8_9BACI</name>
<dbReference type="InterPro" id="IPR012902">
    <property type="entry name" value="N_methyl_site"/>
</dbReference>
<proteinExistence type="predicted"/>
<keyword evidence="2" id="KW-0178">Competence</keyword>
<evidence type="ECO:0000313" key="4">
    <source>
        <dbReference type="Proteomes" id="UP000239663"/>
    </source>
</evidence>
<dbReference type="InterPro" id="IPR016785">
    <property type="entry name" value="ComGD"/>
</dbReference>
<dbReference type="EMBL" id="PKOZ01000001">
    <property type="protein sequence ID" value="PQD96526.1"/>
    <property type="molecule type" value="Genomic_DNA"/>
</dbReference>
<gene>
    <name evidence="3" type="ORF">CYL18_01100</name>
</gene>